<organism evidence="1 2">
    <name type="scientific">Pseudoalteromonas viridis</name>
    <dbReference type="NCBI Taxonomy" id="339617"/>
    <lineage>
        <taxon>Bacteria</taxon>
        <taxon>Pseudomonadati</taxon>
        <taxon>Pseudomonadota</taxon>
        <taxon>Gammaproteobacteria</taxon>
        <taxon>Alteromonadales</taxon>
        <taxon>Pseudoalteromonadaceae</taxon>
        <taxon>Pseudoalteromonas</taxon>
    </lineage>
</organism>
<reference evidence="1 2" key="1">
    <citation type="submission" date="2021-03" db="EMBL/GenBank/DDBJ databases">
        <title>Complete Genome of Pseudoalteromonas viridis Strain BBR56, a new biocontrol bacterial candidate.</title>
        <authorList>
            <person name="Handayani D.P."/>
            <person name="Isnansetyo A."/>
            <person name="Istiqomah I."/>
            <person name="Jumina J."/>
        </authorList>
    </citation>
    <scope>NUCLEOTIDE SEQUENCE [LARGE SCALE GENOMIC DNA]</scope>
    <source>
        <strain evidence="1 2">BBR56</strain>
    </source>
</reference>
<dbReference type="Proteomes" id="UP000665025">
    <property type="component" value="Chromosome 1"/>
</dbReference>
<protein>
    <submittedName>
        <fullName evidence="1">Insulinase family protein</fullName>
    </submittedName>
</protein>
<proteinExistence type="predicted"/>
<name>A0ABX7V6D6_9GAMM</name>
<keyword evidence="2" id="KW-1185">Reference proteome</keyword>
<gene>
    <name evidence="1" type="ORF">J5X90_05285</name>
</gene>
<dbReference type="Gene3D" id="3.30.830.10">
    <property type="entry name" value="Metalloenzyme, LuxS/M16 peptidase-like"/>
    <property type="match status" value="1"/>
</dbReference>
<accession>A0ABX7V6D6</accession>
<sequence>MNLSSLKNDWQFEHGLSLTYRHYPQYPIASISINVLGAGEYQESVYQQSHLLEHLVYMAMKPRFSNEPDVYMSAQTNLESAQYTCRLPASKVTSFINCFERATQDPDTFSSEMIKREKQAVKNELSKPVDALNKMLPLLGWAQGVQENWPAFDALDDNQLASRCQSAYVSHKIHIEVAGNLSTSEREQLILACTQLDRQLQGYQDKSVGTVTTMQANRLVVSEDKRLVGYFCDLPSGNVNTYLMMACAYHLFHAPTNLSLYHKLRFEKGHIYNLIRSYHLFDGRGQFALFAQVQPESCDEVVREVTRFFSQDGAALLDEYLPWAAKKCLSSQMLFMETLSEVTKRASQYYVNFHRSMDEADFYQYLQPGNLNTVFTDIQNNFFNQKLEVVGHD</sequence>
<dbReference type="SUPFAM" id="SSF63411">
    <property type="entry name" value="LuxS/MPP-like metallohydrolase"/>
    <property type="match status" value="2"/>
</dbReference>
<dbReference type="EMBL" id="CP072425">
    <property type="protein sequence ID" value="QTL36461.1"/>
    <property type="molecule type" value="Genomic_DNA"/>
</dbReference>
<dbReference type="InterPro" id="IPR011249">
    <property type="entry name" value="Metalloenz_LuxS/M16"/>
</dbReference>
<evidence type="ECO:0000313" key="1">
    <source>
        <dbReference type="EMBL" id="QTL36461.1"/>
    </source>
</evidence>
<dbReference type="RefSeq" id="WP_209053019.1">
    <property type="nucleotide sequence ID" value="NZ_CP072425.1"/>
</dbReference>
<evidence type="ECO:0000313" key="2">
    <source>
        <dbReference type="Proteomes" id="UP000665025"/>
    </source>
</evidence>